<reference evidence="2" key="1">
    <citation type="submission" date="2020-08" db="EMBL/GenBank/DDBJ databases">
        <title>Multicomponent nature underlies the extraordinary mechanical properties of spider dragline silk.</title>
        <authorList>
            <person name="Kono N."/>
            <person name="Nakamura H."/>
            <person name="Mori M."/>
            <person name="Yoshida Y."/>
            <person name="Ohtoshi R."/>
            <person name="Malay A.D."/>
            <person name="Moran D.A.P."/>
            <person name="Tomita M."/>
            <person name="Numata K."/>
            <person name="Arakawa K."/>
        </authorList>
    </citation>
    <scope>NUCLEOTIDE SEQUENCE</scope>
</reference>
<comment type="caution">
    <text evidence="2">The sequence shown here is derived from an EMBL/GenBank/DDBJ whole genome shotgun (WGS) entry which is preliminary data.</text>
</comment>
<organism evidence="2 3">
    <name type="scientific">Nephila pilipes</name>
    <name type="common">Giant wood spider</name>
    <name type="synonym">Nephila maculata</name>
    <dbReference type="NCBI Taxonomy" id="299642"/>
    <lineage>
        <taxon>Eukaryota</taxon>
        <taxon>Metazoa</taxon>
        <taxon>Ecdysozoa</taxon>
        <taxon>Arthropoda</taxon>
        <taxon>Chelicerata</taxon>
        <taxon>Arachnida</taxon>
        <taxon>Araneae</taxon>
        <taxon>Araneomorphae</taxon>
        <taxon>Entelegynae</taxon>
        <taxon>Araneoidea</taxon>
        <taxon>Nephilidae</taxon>
        <taxon>Nephila</taxon>
    </lineage>
</organism>
<accession>A0A8X6TNY9</accession>
<dbReference type="EMBL" id="BMAW01063421">
    <property type="protein sequence ID" value="GFT40190.1"/>
    <property type="molecule type" value="Genomic_DNA"/>
</dbReference>
<dbReference type="Proteomes" id="UP000887013">
    <property type="component" value="Unassembled WGS sequence"/>
</dbReference>
<gene>
    <name evidence="2" type="ORF">NPIL_616021</name>
</gene>
<keyword evidence="1" id="KW-0472">Membrane</keyword>
<feature type="transmembrane region" description="Helical" evidence="1">
    <location>
        <begin position="50"/>
        <end position="68"/>
    </location>
</feature>
<keyword evidence="1" id="KW-0812">Transmembrane</keyword>
<evidence type="ECO:0000313" key="3">
    <source>
        <dbReference type="Proteomes" id="UP000887013"/>
    </source>
</evidence>
<evidence type="ECO:0000313" key="2">
    <source>
        <dbReference type="EMBL" id="GFT40190.1"/>
    </source>
</evidence>
<proteinExistence type="predicted"/>
<protein>
    <submittedName>
        <fullName evidence="2">Uncharacterized protein</fullName>
    </submittedName>
</protein>
<sequence length="88" mass="9933">MRTCIASQDSYAGESLQSLDCRFREFDMVVNTGRSTTDNSPKRVQYRRKYLHVPIVAIVILSSLQNGFTDVFPISSSSSRLNTSKILQ</sequence>
<evidence type="ECO:0000256" key="1">
    <source>
        <dbReference type="SAM" id="Phobius"/>
    </source>
</evidence>
<keyword evidence="3" id="KW-1185">Reference proteome</keyword>
<dbReference type="AlphaFoldDB" id="A0A8X6TNY9"/>
<keyword evidence="1" id="KW-1133">Transmembrane helix</keyword>
<name>A0A8X6TNY9_NEPPI</name>